<dbReference type="PANTHER" id="PTHR43605:SF10">
    <property type="entry name" value="ACYL-COA SYNTHETASE MEDIUM CHAIN FAMILY MEMBER 3"/>
    <property type="match status" value="1"/>
</dbReference>
<evidence type="ECO:0000256" key="2">
    <source>
        <dbReference type="ARBA" id="ARBA00022598"/>
    </source>
</evidence>
<gene>
    <name evidence="6" type="ORF">ACFFMS_15735</name>
</gene>
<dbReference type="InterPro" id="IPR025110">
    <property type="entry name" value="AMP-bd_C"/>
</dbReference>
<evidence type="ECO:0000256" key="1">
    <source>
        <dbReference type="ARBA" id="ARBA00006432"/>
    </source>
</evidence>
<dbReference type="InterPro" id="IPR045851">
    <property type="entry name" value="AMP-bd_C_sf"/>
</dbReference>
<comment type="similarity">
    <text evidence="1">Belongs to the ATP-dependent AMP-binding enzyme family.</text>
</comment>
<evidence type="ECO:0000256" key="3">
    <source>
        <dbReference type="ARBA" id="ARBA00022741"/>
    </source>
</evidence>
<sequence>MIITRGLNVYPREIEELLYQYPGILETAVIGVKEETRGEVVKAIIVLKEHATVTKKEIMDYLKLHLASYKLPKIVEFVQSLPKNATGKILKKELS</sequence>
<reference evidence="6 7" key="1">
    <citation type="submission" date="2024-09" db="EMBL/GenBank/DDBJ databases">
        <authorList>
            <person name="Sun Q."/>
            <person name="Mori K."/>
        </authorList>
    </citation>
    <scope>NUCLEOTIDE SEQUENCE [LARGE SCALE GENOMIC DNA]</scope>
    <source>
        <strain evidence="6 7">JCM 11201</strain>
    </source>
</reference>
<keyword evidence="7" id="KW-1185">Reference proteome</keyword>
<keyword evidence="4" id="KW-0067">ATP-binding</keyword>
<evidence type="ECO:0000259" key="5">
    <source>
        <dbReference type="Pfam" id="PF13193"/>
    </source>
</evidence>
<keyword evidence="2" id="KW-0436">Ligase</keyword>
<accession>A0ABV5WI16</accession>
<organism evidence="6 7">
    <name type="scientific">Ectobacillus funiculus</name>
    <dbReference type="NCBI Taxonomy" id="137993"/>
    <lineage>
        <taxon>Bacteria</taxon>
        <taxon>Bacillati</taxon>
        <taxon>Bacillota</taxon>
        <taxon>Bacilli</taxon>
        <taxon>Bacillales</taxon>
        <taxon>Bacillaceae</taxon>
        <taxon>Ectobacillus</taxon>
    </lineage>
</organism>
<dbReference type="Gene3D" id="3.30.300.30">
    <property type="match status" value="1"/>
</dbReference>
<evidence type="ECO:0000256" key="4">
    <source>
        <dbReference type="ARBA" id="ARBA00022840"/>
    </source>
</evidence>
<dbReference type="EMBL" id="JBHMAF010000099">
    <property type="protein sequence ID" value="MFB9759848.1"/>
    <property type="molecule type" value="Genomic_DNA"/>
</dbReference>
<dbReference type="Pfam" id="PF13193">
    <property type="entry name" value="AMP-binding_C"/>
    <property type="match status" value="1"/>
</dbReference>
<name>A0ABV5WI16_9BACI</name>
<keyword evidence="3" id="KW-0547">Nucleotide-binding</keyword>
<proteinExistence type="inferred from homology"/>
<evidence type="ECO:0000313" key="6">
    <source>
        <dbReference type="EMBL" id="MFB9759848.1"/>
    </source>
</evidence>
<dbReference type="PANTHER" id="PTHR43605">
    <property type="entry name" value="ACYL-COENZYME A SYNTHETASE"/>
    <property type="match status" value="1"/>
</dbReference>
<dbReference type="SUPFAM" id="SSF56801">
    <property type="entry name" value="Acetyl-CoA synthetase-like"/>
    <property type="match status" value="1"/>
</dbReference>
<comment type="caution">
    <text evidence="6">The sequence shown here is derived from an EMBL/GenBank/DDBJ whole genome shotgun (WGS) entry which is preliminary data.</text>
</comment>
<evidence type="ECO:0000313" key="7">
    <source>
        <dbReference type="Proteomes" id="UP001589609"/>
    </source>
</evidence>
<feature type="domain" description="AMP-binding enzyme C-terminal" evidence="5">
    <location>
        <begin position="13"/>
        <end position="88"/>
    </location>
</feature>
<dbReference type="RefSeq" id="WP_379950180.1">
    <property type="nucleotide sequence ID" value="NZ_JBHMAF010000099.1"/>
</dbReference>
<dbReference type="Proteomes" id="UP001589609">
    <property type="component" value="Unassembled WGS sequence"/>
</dbReference>
<protein>
    <recommendedName>
        <fullName evidence="5">AMP-binding enzyme C-terminal domain-containing protein</fullName>
    </recommendedName>
</protein>
<dbReference type="InterPro" id="IPR051087">
    <property type="entry name" value="Mitochondrial_ACSM"/>
</dbReference>